<comment type="similarity">
    <text evidence="1">Belongs to the glycosyltransferase 2 family.</text>
</comment>
<dbReference type="Pfam" id="PF00535">
    <property type="entry name" value="Glycos_transf_2"/>
    <property type="match status" value="1"/>
</dbReference>
<comment type="caution">
    <text evidence="5">The sequence shown here is derived from an EMBL/GenBank/DDBJ whole genome shotgun (WGS) entry which is preliminary data.</text>
</comment>
<dbReference type="PANTHER" id="PTHR43685:SF5">
    <property type="entry name" value="GLYCOSYLTRANSFERASE EPSE-RELATED"/>
    <property type="match status" value="1"/>
</dbReference>
<evidence type="ECO:0000256" key="1">
    <source>
        <dbReference type="ARBA" id="ARBA00006739"/>
    </source>
</evidence>
<protein>
    <submittedName>
        <fullName evidence="5">Glycosyltransferase family 2 protein</fullName>
    </submittedName>
</protein>
<reference evidence="6" key="1">
    <citation type="journal article" date="2019" name="Int. J. Syst. Evol. Microbiol.">
        <title>The Global Catalogue of Microorganisms (GCM) 10K type strain sequencing project: providing services to taxonomists for standard genome sequencing and annotation.</title>
        <authorList>
            <consortium name="The Broad Institute Genomics Platform"/>
            <consortium name="The Broad Institute Genome Sequencing Center for Infectious Disease"/>
            <person name="Wu L."/>
            <person name="Ma J."/>
        </authorList>
    </citation>
    <scope>NUCLEOTIDE SEQUENCE [LARGE SCALE GENOMIC DNA]</scope>
    <source>
        <strain evidence="6">KCTC 32255</strain>
    </source>
</reference>
<evidence type="ECO:0000259" key="4">
    <source>
        <dbReference type="Pfam" id="PF00535"/>
    </source>
</evidence>
<evidence type="ECO:0000256" key="2">
    <source>
        <dbReference type="ARBA" id="ARBA00022676"/>
    </source>
</evidence>
<keyword evidence="6" id="KW-1185">Reference proteome</keyword>
<dbReference type="InterPro" id="IPR050834">
    <property type="entry name" value="Glycosyltransf_2"/>
</dbReference>
<dbReference type="InterPro" id="IPR029044">
    <property type="entry name" value="Nucleotide-diphossugar_trans"/>
</dbReference>
<dbReference type="PANTHER" id="PTHR43685">
    <property type="entry name" value="GLYCOSYLTRANSFERASE"/>
    <property type="match status" value="1"/>
</dbReference>
<feature type="domain" description="Glycosyltransferase 2-like" evidence="4">
    <location>
        <begin position="5"/>
        <end position="110"/>
    </location>
</feature>
<dbReference type="Gene3D" id="3.90.550.10">
    <property type="entry name" value="Spore Coat Polysaccharide Biosynthesis Protein SpsA, Chain A"/>
    <property type="match status" value="1"/>
</dbReference>
<name>A0ABW2BSJ1_9PSEU</name>
<dbReference type="InterPro" id="IPR001173">
    <property type="entry name" value="Glyco_trans_2-like"/>
</dbReference>
<dbReference type="Proteomes" id="UP001596337">
    <property type="component" value="Unassembled WGS sequence"/>
</dbReference>
<sequence length="246" mass="27606">MPLLSVITPVYQPVAEHLREAYESLKSQTLPNGWEWEWVVQEDGETRVAHQILPNDPQIKFGSGRRGGVALTRNLALGRSRGTLVKNLDADDVLTPGALARDIEAFQRDPEIRWTTSRVLDLLPDGSTVGFDADPAEGRLEPGKVLRHWRENNYRLPVHPTTICIDRDLLVTLGGWMGIPASEDTGLLLAASSVSVGHFISEVGLYYRKWHGQATANDAHHDETERDVRMRLIGERADVLHQRWGR</sequence>
<evidence type="ECO:0000256" key="3">
    <source>
        <dbReference type="ARBA" id="ARBA00022679"/>
    </source>
</evidence>
<dbReference type="EMBL" id="JBHSXX010000001">
    <property type="protein sequence ID" value="MFC6865996.1"/>
    <property type="molecule type" value="Genomic_DNA"/>
</dbReference>
<keyword evidence="3" id="KW-0808">Transferase</keyword>
<dbReference type="RefSeq" id="WP_390183479.1">
    <property type="nucleotide sequence ID" value="NZ_BAABLA010000123.1"/>
</dbReference>
<keyword evidence="2" id="KW-0328">Glycosyltransferase</keyword>
<proteinExistence type="inferred from homology"/>
<evidence type="ECO:0000313" key="5">
    <source>
        <dbReference type="EMBL" id="MFC6865996.1"/>
    </source>
</evidence>
<dbReference type="SUPFAM" id="SSF53448">
    <property type="entry name" value="Nucleotide-diphospho-sugar transferases"/>
    <property type="match status" value="1"/>
</dbReference>
<gene>
    <name evidence="5" type="ORF">ACFQGD_02435</name>
</gene>
<organism evidence="5 6">
    <name type="scientific">Haloechinothrix salitolerans</name>
    <dbReference type="NCBI Taxonomy" id="926830"/>
    <lineage>
        <taxon>Bacteria</taxon>
        <taxon>Bacillati</taxon>
        <taxon>Actinomycetota</taxon>
        <taxon>Actinomycetes</taxon>
        <taxon>Pseudonocardiales</taxon>
        <taxon>Pseudonocardiaceae</taxon>
        <taxon>Haloechinothrix</taxon>
    </lineage>
</organism>
<accession>A0ABW2BSJ1</accession>
<evidence type="ECO:0000313" key="6">
    <source>
        <dbReference type="Proteomes" id="UP001596337"/>
    </source>
</evidence>